<proteinExistence type="inferred from homology"/>
<dbReference type="PRINTS" id="PR00723">
    <property type="entry name" value="SUBTILISIN"/>
</dbReference>
<dbReference type="EMBL" id="CACRSP010000004">
    <property type="protein sequence ID" value="VYT01737.1"/>
    <property type="molecule type" value="Genomic_DNA"/>
</dbReference>
<dbReference type="InterPro" id="IPR015500">
    <property type="entry name" value="Peptidase_S8_subtilisin-rel"/>
</dbReference>
<dbReference type="PANTHER" id="PTHR42884">
    <property type="entry name" value="PROPROTEIN CONVERTASE SUBTILISIN/KEXIN-RELATED"/>
    <property type="match status" value="1"/>
</dbReference>
<dbReference type="Pfam" id="PF00082">
    <property type="entry name" value="Peptidase_S8"/>
    <property type="match status" value="1"/>
</dbReference>
<feature type="region of interest" description="Disordered" evidence="5">
    <location>
        <begin position="509"/>
        <end position="557"/>
    </location>
</feature>
<reference evidence="9" key="1">
    <citation type="submission" date="2019-11" db="EMBL/GenBank/DDBJ databases">
        <authorList>
            <person name="Feng L."/>
        </authorList>
    </citation>
    <scope>NUCLEOTIDE SEQUENCE</scope>
    <source>
        <strain evidence="9">BdentiumLFYP24</strain>
    </source>
</reference>
<organism evidence="9">
    <name type="scientific">Bifidobacterium dentium</name>
    <dbReference type="NCBI Taxonomy" id="1689"/>
    <lineage>
        <taxon>Bacteria</taxon>
        <taxon>Bacillati</taxon>
        <taxon>Actinomycetota</taxon>
        <taxon>Actinomycetes</taxon>
        <taxon>Bifidobacteriales</taxon>
        <taxon>Bifidobacteriaceae</taxon>
        <taxon>Bifidobacterium</taxon>
    </lineage>
</organism>
<keyword evidence="2 4" id="KW-0378">Hydrolase</keyword>
<dbReference type="Gene3D" id="3.40.50.200">
    <property type="entry name" value="Peptidase S8/S53 domain"/>
    <property type="match status" value="1"/>
</dbReference>
<feature type="signal peptide" evidence="7">
    <location>
        <begin position="1"/>
        <end position="37"/>
    </location>
</feature>
<evidence type="ECO:0000259" key="8">
    <source>
        <dbReference type="Pfam" id="PF00082"/>
    </source>
</evidence>
<evidence type="ECO:0000256" key="5">
    <source>
        <dbReference type="SAM" id="MobiDB-lite"/>
    </source>
</evidence>
<dbReference type="PROSITE" id="PS51257">
    <property type="entry name" value="PROKAR_LIPOPROTEIN"/>
    <property type="match status" value="1"/>
</dbReference>
<feature type="active site" description="Charge relay system" evidence="4">
    <location>
        <position position="306"/>
    </location>
</feature>
<gene>
    <name evidence="9" type="primary">vpr</name>
    <name evidence="9" type="ORF">BDLFYP24_01871</name>
</gene>
<keyword evidence="6" id="KW-0812">Transmembrane</keyword>
<evidence type="ECO:0000256" key="6">
    <source>
        <dbReference type="SAM" id="Phobius"/>
    </source>
</evidence>
<sequence>MVRFGRRGRLPGMVSALTSCLLCAGLCAGLCARTAAADGTVDWRIEDMGVRDAWDAGLTGKGVKVAVIDDQVVRDYPALADADVTYRLALSHGDSCHDVYDKNRVMSKRDMTLGTADGFNMTHGTHMVALIVGNGKGYDGGAGIQGIAPDASVIAYPYNFAITGSLGGFSNFDACVDADGNSVDQLVSSVTDAVDSGARIINMSFLDAADWDYYRAALHALRHGVILVSARDNSTEAGLYDLVGEPTSNNYFPGTVTVNSLARDGTVSATSDVMDGNVSILSPGADTLVYGFTNRRELSLGDGGTSTAAADLTGYLTLAVQKWPEATGNQILQSLVRNTKGNDSGEARLDEEHRTGFGAVDLPRLLSVDPTGYPDVNPLLEWAVKASERHEETKGMYTEHPDWTDATFAESDPFSPSGEKVTCTTACTLVGREYRRQARAWRKVEQCRRDGGSDCMRWSATATADQADRQADADADAGSSALPGWVVPVAGVAALVVVGGIVAAVVARRRARGRRRPPQGPAAAVGGGPAYPSGVPPVRYPPSAGPPAQQPPLPPRR</sequence>
<evidence type="ECO:0000313" key="9">
    <source>
        <dbReference type="EMBL" id="VYT01737.1"/>
    </source>
</evidence>
<feature type="transmembrane region" description="Helical" evidence="6">
    <location>
        <begin position="485"/>
        <end position="507"/>
    </location>
</feature>
<protein>
    <submittedName>
        <fullName evidence="9">Minor extracellular protease vpr</fullName>
        <ecNumber evidence="9">3.4.21.-</ecNumber>
    </submittedName>
</protein>
<feature type="chain" id="PRO_5027052675" evidence="7">
    <location>
        <begin position="38"/>
        <end position="557"/>
    </location>
</feature>
<evidence type="ECO:0000256" key="7">
    <source>
        <dbReference type="SAM" id="SignalP"/>
    </source>
</evidence>
<dbReference type="AlphaFoldDB" id="A0A6N2T8B9"/>
<dbReference type="GO" id="GO:0004252">
    <property type="term" value="F:serine-type endopeptidase activity"/>
    <property type="evidence" value="ECO:0007669"/>
    <property type="project" value="UniProtKB-UniRule"/>
</dbReference>
<dbReference type="CDD" id="cd00306">
    <property type="entry name" value="Peptidases_S8_S53"/>
    <property type="match status" value="1"/>
</dbReference>
<evidence type="ECO:0000256" key="1">
    <source>
        <dbReference type="ARBA" id="ARBA00022670"/>
    </source>
</evidence>
<dbReference type="PANTHER" id="PTHR42884:SF14">
    <property type="entry name" value="NEUROENDOCRINE CONVERTASE 1"/>
    <property type="match status" value="1"/>
</dbReference>
<keyword evidence="7" id="KW-0732">Signal</keyword>
<evidence type="ECO:0000256" key="4">
    <source>
        <dbReference type="PROSITE-ProRule" id="PRU01240"/>
    </source>
</evidence>
<accession>A0A6N2T8B9</accession>
<dbReference type="GO" id="GO:0005886">
    <property type="term" value="C:plasma membrane"/>
    <property type="evidence" value="ECO:0007669"/>
    <property type="project" value="TreeGrafter"/>
</dbReference>
<dbReference type="PROSITE" id="PS51892">
    <property type="entry name" value="SUBTILASE"/>
    <property type="match status" value="1"/>
</dbReference>
<dbReference type="EC" id="3.4.21.-" evidence="9"/>
<dbReference type="InterPro" id="IPR036852">
    <property type="entry name" value="Peptidase_S8/S53_dom_sf"/>
</dbReference>
<dbReference type="GO" id="GO:0016485">
    <property type="term" value="P:protein processing"/>
    <property type="evidence" value="ECO:0007669"/>
    <property type="project" value="TreeGrafter"/>
</dbReference>
<name>A0A6N2T8B9_9BIFI</name>
<evidence type="ECO:0000256" key="3">
    <source>
        <dbReference type="ARBA" id="ARBA00022825"/>
    </source>
</evidence>
<feature type="domain" description="Peptidase S8/S53" evidence="8">
    <location>
        <begin position="60"/>
        <end position="350"/>
    </location>
</feature>
<dbReference type="SUPFAM" id="SSF52743">
    <property type="entry name" value="Subtilisin-like"/>
    <property type="match status" value="1"/>
</dbReference>
<feature type="active site" description="Charge relay system" evidence="4">
    <location>
        <position position="69"/>
    </location>
</feature>
<keyword evidence="6" id="KW-1133">Transmembrane helix</keyword>
<feature type="compositionally biased region" description="Pro residues" evidence="5">
    <location>
        <begin position="534"/>
        <end position="557"/>
    </location>
</feature>
<keyword evidence="3 4" id="KW-0720">Serine protease</keyword>
<comment type="similarity">
    <text evidence="4">Belongs to the peptidase S8 family.</text>
</comment>
<keyword evidence="1 4" id="KW-0645">Protease</keyword>
<feature type="active site" description="Charge relay system" evidence="4">
    <location>
        <position position="123"/>
    </location>
</feature>
<keyword evidence="6" id="KW-0472">Membrane</keyword>
<evidence type="ECO:0000256" key="2">
    <source>
        <dbReference type="ARBA" id="ARBA00022801"/>
    </source>
</evidence>
<dbReference type="InterPro" id="IPR000209">
    <property type="entry name" value="Peptidase_S8/S53_dom"/>
</dbReference>